<keyword evidence="6" id="KW-0614">Plasmid</keyword>
<accession>A0A249MZP7</accession>
<dbReference type="Pfam" id="PF00589">
    <property type="entry name" value="Phage_integrase"/>
    <property type="match status" value="1"/>
</dbReference>
<evidence type="ECO:0000313" key="7">
    <source>
        <dbReference type="Proteomes" id="UP000217141"/>
    </source>
</evidence>
<organism evidence="6 7">
    <name type="scientific">Sphingobium xenophagum</name>
    <dbReference type="NCBI Taxonomy" id="121428"/>
    <lineage>
        <taxon>Bacteria</taxon>
        <taxon>Pseudomonadati</taxon>
        <taxon>Pseudomonadota</taxon>
        <taxon>Alphaproteobacteria</taxon>
        <taxon>Sphingomonadales</taxon>
        <taxon>Sphingomonadaceae</taxon>
        <taxon>Sphingobium</taxon>
    </lineage>
</organism>
<dbReference type="InterPro" id="IPR002104">
    <property type="entry name" value="Integrase_catalytic"/>
</dbReference>
<evidence type="ECO:0000256" key="2">
    <source>
        <dbReference type="ARBA" id="ARBA00022908"/>
    </source>
</evidence>
<sequence length="480" mass="53758">MGAFWIREGVRGRDWQAVDISEEPISIQERREADGLDAHIPIILRDGTIYDPDLDRYFLDLPLNGARSRHSLRAHGYDVLVWLRFLGSARRKTVWQADTDDVGAYHRARRRSDAEFRISASSWNRAVASLDKLYRWAEREGLVERTPFTHRQIWRRSHGGRRAAIAGHNEAYERAARRSDVRFVDLPAYHVFRDVGLRGLTVEGAERPGARDRNGARNALFADLLVTTGLRLEEASFLLAAEIPGSDVRVERQRRVELPAALTKGDRGRTMLLPRRLLPAFDAYIAVERASAVAKFASRRGWEAIDRPIFIHRPPTAPTALHLVGGGMMDMEVVTPDERARLVICADDGTPGEGAVLWLTEVGQPVLPNSWEAIFARASRRCTDAGISVRVSPHQLRHSFAVHMLAMLIQRRLGEVAAPAGAMDGYRQLLGDPLQQVQRLLGHSSLATTSIYLDHIATRADTVDAAVEELLARVPGYLRP</sequence>
<comment type="similarity">
    <text evidence="1">Belongs to the 'phage' integrase family.</text>
</comment>
<keyword evidence="2" id="KW-0229">DNA integration</keyword>
<evidence type="ECO:0000256" key="4">
    <source>
        <dbReference type="ARBA" id="ARBA00023172"/>
    </source>
</evidence>
<dbReference type="Gene3D" id="1.10.443.10">
    <property type="entry name" value="Intergrase catalytic core"/>
    <property type="match status" value="1"/>
</dbReference>
<dbReference type="InterPro" id="IPR011010">
    <property type="entry name" value="DNA_brk_join_enz"/>
</dbReference>
<dbReference type="PANTHER" id="PTHR30349">
    <property type="entry name" value="PHAGE INTEGRASE-RELATED"/>
    <property type="match status" value="1"/>
</dbReference>
<dbReference type="InterPro" id="IPR013762">
    <property type="entry name" value="Integrase-like_cat_sf"/>
</dbReference>
<dbReference type="Pfam" id="PF02899">
    <property type="entry name" value="Phage_int_SAM_1"/>
    <property type="match status" value="1"/>
</dbReference>
<dbReference type="AlphaFoldDB" id="A0A249MZP7"/>
<geneLocation type="plasmid" evidence="6 7">
    <name>p2</name>
</geneLocation>
<keyword evidence="4" id="KW-0233">DNA recombination</keyword>
<dbReference type="KEGG" id="shyd:CJD35_20365"/>
<dbReference type="PROSITE" id="PS51898">
    <property type="entry name" value="TYR_RECOMBINASE"/>
    <property type="match status" value="1"/>
</dbReference>
<evidence type="ECO:0000313" key="6">
    <source>
        <dbReference type="EMBL" id="ASY46841.1"/>
    </source>
</evidence>
<evidence type="ECO:0000259" key="5">
    <source>
        <dbReference type="PROSITE" id="PS51898"/>
    </source>
</evidence>
<protein>
    <submittedName>
        <fullName evidence="6">Integrase</fullName>
    </submittedName>
</protein>
<dbReference type="InterPro" id="IPR050090">
    <property type="entry name" value="Tyrosine_recombinase_XerCD"/>
</dbReference>
<gene>
    <name evidence="6" type="ORF">CJD35_20365</name>
</gene>
<dbReference type="PANTHER" id="PTHR30349:SF64">
    <property type="entry name" value="PROPHAGE INTEGRASE INTD-RELATED"/>
    <property type="match status" value="1"/>
</dbReference>
<evidence type="ECO:0000256" key="1">
    <source>
        <dbReference type="ARBA" id="ARBA00008857"/>
    </source>
</evidence>
<reference evidence="6 7" key="1">
    <citation type="submission" date="2017-08" db="EMBL/GenBank/DDBJ databases">
        <title>Whole Genome Sequence of Sphingobium hydrophobicum C1: Insights into Adaption to the Electronic-waste Contaminated Sediment.</title>
        <authorList>
            <person name="Song D."/>
            <person name="Chen X."/>
            <person name="Xu M."/>
        </authorList>
    </citation>
    <scope>NUCLEOTIDE SEQUENCE [LARGE SCALE GENOMIC DNA]</scope>
    <source>
        <strain evidence="6 7">C1</strain>
        <plasmid evidence="6 7">p2</plasmid>
    </source>
</reference>
<dbReference type="GO" id="GO:0006310">
    <property type="term" value="P:DNA recombination"/>
    <property type="evidence" value="ECO:0007669"/>
    <property type="project" value="UniProtKB-KW"/>
</dbReference>
<dbReference type="SUPFAM" id="SSF56349">
    <property type="entry name" value="DNA breaking-rejoining enzymes"/>
    <property type="match status" value="2"/>
</dbReference>
<dbReference type="Gene3D" id="1.10.150.130">
    <property type="match status" value="1"/>
</dbReference>
<evidence type="ECO:0000256" key="3">
    <source>
        <dbReference type="ARBA" id="ARBA00023125"/>
    </source>
</evidence>
<feature type="domain" description="Tyr recombinase" evidence="5">
    <location>
        <begin position="195"/>
        <end position="468"/>
    </location>
</feature>
<dbReference type="InterPro" id="IPR004107">
    <property type="entry name" value="Integrase_SAM-like_N"/>
</dbReference>
<keyword evidence="3" id="KW-0238">DNA-binding</keyword>
<name>A0A249MZP7_SPHXE</name>
<dbReference type="GO" id="GO:0015074">
    <property type="term" value="P:DNA integration"/>
    <property type="evidence" value="ECO:0007669"/>
    <property type="project" value="UniProtKB-KW"/>
</dbReference>
<dbReference type="EMBL" id="CP022748">
    <property type="protein sequence ID" value="ASY46841.1"/>
    <property type="molecule type" value="Genomic_DNA"/>
</dbReference>
<proteinExistence type="inferred from homology"/>
<dbReference type="Proteomes" id="UP000217141">
    <property type="component" value="Plasmid p2"/>
</dbReference>
<dbReference type="GO" id="GO:0003677">
    <property type="term" value="F:DNA binding"/>
    <property type="evidence" value="ECO:0007669"/>
    <property type="project" value="UniProtKB-KW"/>
</dbReference>
<dbReference type="InterPro" id="IPR010998">
    <property type="entry name" value="Integrase_recombinase_N"/>
</dbReference>